<dbReference type="PANTHER" id="PTHR11829">
    <property type="entry name" value="FORKHEAD BOX PROTEIN"/>
    <property type="match status" value="1"/>
</dbReference>
<evidence type="ECO:0000313" key="13">
    <source>
        <dbReference type="EMBL" id="KAI6652564.1"/>
    </source>
</evidence>
<keyword evidence="1" id="KW-1017">Isopeptide bond</keyword>
<gene>
    <name evidence="13" type="ORF">LOD99_4349</name>
</gene>
<evidence type="ECO:0000313" key="14">
    <source>
        <dbReference type="Proteomes" id="UP001165289"/>
    </source>
</evidence>
<keyword evidence="5" id="KW-0805">Transcription regulation</keyword>
<dbReference type="GO" id="GO:0000978">
    <property type="term" value="F:RNA polymerase II cis-regulatory region sequence-specific DNA binding"/>
    <property type="evidence" value="ECO:0007669"/>
    <property type="project" value="TreeGrafter"/>
</dbReference>
<proteinExistence type="predicted"/>
<dbReference type="GO" id="GO:0005634">
    <property type="term" value="C:nucleus"/>
    <property type="evidence" value="ECO:0007669"/>
    <property type="project" value="UniProtKB-SubCell"/>
</dbReference>
<evidence type="ECO:0000256" key="4">
    <source>
        <dbReference type="ARBA" id="ARBA00022843"/>
    </source>
</evidence>
<dbReference type="InterPro" id="IPR050211">
    <property type="entry name" value="FOX_domain-containing"/>
</dbReference>
<dbReference type="SMART" id="SM00339">
    <property type="entry name" value="FH"/>
    <property type="match status" value="1"/>
</dbReference>
<dbReference type="InterPro" id="IPR001766">
    <property type="entry name" value="Fork_head_dom"/>
</dbReference>
<evidence type="ECO:0000256" key="7">
    <source>
        <dbReference type="ARBA" id="ARBA00023163"/>
    </source>
</evidence>
<keyword evidence="3" id="KW-0221">Differentiation</keyword>
<dbReference type="Pfam" id="PF00250">
    <property type="entry name" value="Forkhead"/>
    <property type="match status" value="1"/>
</dbReference>
<dbReference type="FunFam" id="1.10.10.10:FF:001472">
    <property type="entry name" value="Forkhead domain protein 1"/>
    <property type="match status" value="1"/>
</dbReference>
<accession>A0AAV7JVD4</accession>
<feature type="compositionally biased region" description="Polar residues" evidence="11">
    <location>
        <begin position="79"/>
        <end position="97"/>
    </location>
</feature>
<keyword evidence="8 10" id="KW-0539">Nucleus</keyword>
<keyword evidence="7" id="KW-0804">Transcription</keyword>
<keyword evidence="6 10" id="KW-0238">DNA-binding</keyword>
<evidence type="ECO:0000256" key="3">
    <source>
        <dbReference type="ARBA" id="ARBA00022782"/>
    </source>
</evidence>
<dbReference type="PROSITE" id="PS50039">
    <property type="entry name" value="FORK_HEAD_3"/>
    <property type="match status" value="1"/>
</dbReference>
<feature type="DNA-binding region" description="Fork-head" evidence="10">
    <location>
        <begin position="123"/>
        <end position="216"/>
    </location>
</feature>
<evidence type="ECO:0000256" key="9">
    <source>
        <dbReference type="ARBA" id="ARBA00034872"/>
    </source>
</evidence>
<dbReference type="CDD" id="cd20028">
    <property type="entry name" value="FH_FOXL2"/>
    <property type="match status" value="1"/>
</dbReference>
<dbReference type="PROSITE" id="PS00658">
    <property type="entry name" value="FORK_HEAD_2"/>
    <property type="match status" value="1"/>
</dbReference>
<keyword evidence="4" id="KW-0832">Ubl conjugation</keyword>
<evidence type="ECO:0000256" key="1">
    <source>
        <dbReference type="ARBA" id="ARBA00022499"/>
    </source>
</evidence>
<feature type="domain" description="Fork-head" evidence="12">
    <location>
        <begin position="123"/>
        <end position="216"/>
    </location>
</feature>
<dbReference type="GO" id="GO:0009653">
    <property type="term" value="P:anatomical structure morphogenesis"/>
    <property type="evidence" value="ECO:0007669"/>
    <property type="project" value="TreeGrafter"/>
</dbReference>
<comment type="caution">
    <text evidence="13">The sequence shown here is derived from an EMBL/GenBank/DDBJ whole genome shotgun (WGS) entry which is preliminary data.</text>
</comment>
<dbReference type="SUPFAM" id="SSF46785">
    <property type="entry name" value="Winged helix' DNA-binding domain"/>
    <property type="match status" value="1"/>
</dbReference>
<dbReference type="InterPro" id="IPR018122">
    <property type="entry name" value="TF_fork_head_CS_1"/>
</dbReference>
<dbReference type="Proteomes" id="UP001165289">
    <property type="component" value="Unassembled WGS sequence"/>
</dbReference>
<organism evidence="13 14">
    <name type="scientific">Oopsacas minuta</name>
    <dbReference type="NCBI Taxonomy" id="111878"/>
    <lineage>
        <taxon>Eukaryota</taxon>
        <taxon>Metazoa</taxon>
        <taxon>Porifera</taxon>
        <taxon>Hexactinellida</taxon>
        <taxon>Hexasterophora</taxon>
        <taxon>Lyssacinosida</taxon>
        <taxon>Leucopsacidae</taxon>
        <taxon>Oopsacas</taxon>
    </lineage>
</organism>
<protein>
    <recommendedName>
        <fullName evidence="9">Forkhead box protein L2</fullName>
    </recommendedName>
</protein>
<dbReference type="InterPro" id="IPR030456">
    <property type="entry name" value="TF_fork_head_CS_2"/>
</dbReference>
<dbReference type="InterPro" id="IPR047515">
    <property type="entry name" value="FH_FOXL2"/>
</dbReference>
<dbReference type="GO" id="GO:0030154">
    <property type="term" value="P:cell differentiation"/>
    <property type="evidence" value="ECO:0007669"/>
    <property type="project" value="UniProtKB-KW"/>
</dbReference>
<keyword evidence="14" id="KW-1185">Reference proteome</keyword>
<dbReference type="GO" id="GO:0000981">
    <property type="term" value="F:DNA-binding transcription factor activity, RNA polymerase II-specific"/>
    <property type="evidence" value="ECO:0007669"/>
    <property type="project" value="TreeGrafter"/>
</dbReference>
<dbReference type="PROSITE" id="PS00657">
    <property type="entry name" value="FORK_HEAD_1"/>
    <property type="match status" value="1"/>
</dbReference>
<dbReference type="InterPro" id="IPR036390">
    <property type="entry name" value="WH_DNA-bd_sf"/>
</dbReference>
<sequence>MSDTIGSQIQALSRDTAFHLPYSQFVFQQNPFFAENQALQQHAANMYNESNNNLENSFQTRSNFALPENTGQLKRERTPNNFSSNCQQIPKSRNNMQGMKCRKQSSTQLSPHLDDEDGKQDEKPPYSYVALIAMAIKHSQEKRLTLSGIYQFIIEKFPYYCKNKKGWQNSIRHNLSLNECFKKVAKEGGDRKGCYWTLDPLCEEMFENGNFKRRKRMRRPIKQSHPKQPIYFSARNQLETQNLLQQLTPTCTNWSSCATPTVCTPSTPLYSLPSPSLAAMQPNFLPHVAMSTDLTNNSLYNSLPSMNQRIDTGSLGGYFAGTGMGAIPLQAVALLQQRQSEVLANQQFKVEES</sequence>
<evidence type="ECO:0000259" key="12">
    <source>
        <dbReference type="PROSITE" id="PS50039"/>
    </source>
</evidence>
<dbReference type="PANTHER" id="PTHR11829:SF411">
    <property type="entry name" value="FORKHEAD BOX PROTEIN L2"/>
    <property type="match status" value="1"/>
</dbReference>
<evidence type="ECO:0000256" key="8">
    <source>
        <dbReference type="ARBA" id="ARBA00023242"/>
    </source>
</evidence>
<reference evidence="13 14" key="1">
    <citation type="journal article" date="2023" name="BMC Biol.">
        <title>The compact genome of the sponge Oopsacas minuta (Hexactinellida) is lacking key metazoan core genes.</title>
        <authorList>
            <person name="Santini S."/>
            <person name="Schenkelaars Q."/>
            <person name="Jourda C."/>
            <person name="Duchesne M."/>
            <person name="Belahbib H."/>
            <person name="Rocher C."/>
            <person name="Selva M."/>
            <person name="Riesgo A."/>
            <person name="Vervoort M."/>
            <person name="Leys S.P."/>
            <person name="Kodjabachian L."/>
            <person name="Le Bivic A."/>
            <person name="Borchiellini C."/>
            <person name="Claverie J.M."/>
            <person name="Renard E."/>
        </authorList>
    </citation>
    <scope>NUCLEOTIDE SEQUENCE [LARGE SCALE GENOMIC DNA]</scope>
    <source>
        <strain evidence="13">SPO-2</strain>
    </source>
</reference>
<dbReference type="AlphaFoldDB" id="A0AAV7JVD4"/>
<feature type="region of interest" description="Disordered" evidence="11">
    <location>
        <begin position="71"/>
        <end position="122"/>
    </location>
</feature>
<evidence type="ECO:0000256" key="11">
    <source>
        <dbReference type="SAM" id="MobiDB-lite"/>
    </source>
</evidence>
<dbReference type="EMBL" id="JAKMXF010000298">
    <property type="protein sequence ID" value="KAI6652564.1"/>
    <property type="molecule type" value="Genomic_DNA"/>
</dbReference>
<keyword evidence="2" id="KW-0597">Phosphoprotein</keyword>
<name>A0AAV7JVD4_9METZ</name>
<dbReference type="Gene3D" id="1.10.10.10">
    <property type="entry name" value="Winged helix-like DNA-binding domain superfamily/Winged helix DNA-binding domain"/>
    <property type="match status" value="1"/>
</dbReference>
<evidence type="ECO:0000256" key="2">
    <source>
        <dbReference type="ARBA" id="ARBA00022553"/>
    </source>
</evidence>
<evidence type="ECO:0000256" key="6">
    <source>
        <dbReference type="ARBA" id="ARBA00023125"/>
    </source>
</evidence>
<dbReference type="PRINTS" id="PR00053">
    <property type="entry name" value="FORKHEAD"/>
</dbReference>
<dbReference type="InterPro" id="IPR036388">
    <property type="entry name" value="WH-like_DNA-bd_sf"/>
</dbReference>
<evidence type="ECO:0000256" key="5">
    <source>
        <dbReference type="ARBA" id="ARBA00023015"/>
    </source>
</evidence>
<evidence type="ECO:0000256" key="10">
    <source>
        <dbReference type="PROSITE-ProRule" id="PRU00089"/>
    </source>
</evidence>
<comment type="subcellular location">
    <subcellularLocation>
        <location evidence="10">Nucleus</location>
    </subcellularLocation>
</comment>